<organism evidence="2 3">
    <name type="scientific">Clitoria ternatea</name>
    <name type="common">Butterfly pea</name>
    <dbReference type="NCBI Taxonomy" id="43366"/>
    <lineage>
        <taxon>Eukaryota</taxon>
        <taxon>Viridiplantae</taxon>
        <taxon>Streptophyta</taxon>
        <taxon>Embryophyta</taxon>
        <taxon>Tracheophyta</taxon>
        <taxon>Spermatophyta</taxon>
        <taxon>Magnoliopsida</taxon>
        <taxon>eudicotyledons</taxon>
        <taxon>Gunneridae</taxon>
        <taxon>Pentapetalae</taxon>
        <taxon>rosids</taxon>
        <taxon>fabids</taxon>
        <taxon>Fabales</taxon>
        <taxon>Fabaceae</taxon>
        <taxon>Papilionoideae</taxon>
        <taxon>50 kb inversion clade</taxon>
        <taxon>NPAAA clade</taxon>
        <taxon>indigoferoid/millettioid clade</taxon>
        <taxon>Phaseoleae</taxon>
        <taxon>Clitoria</taxon>
    </lineage>
</organism>
<comment type="caution">
    <text evidence="2">The sequence shown here is derived from an EMBL/GenBank/DDBJ whole genome shotgun (WGS) entry which is preliminary data.</text>
</comment>
<keyword evidence="3" id="KW-1185">Reference proteome</keyword>
<accession>A0AAN9P3S2</accession>
<dbReference type="AlphaFoldDB" id="A0AAN9P3S2"/>
<protein>
    <submittedName>
        <fullName evidence="2">Uncharacterized protein</fullName>
    </submittedName>
</protein>
<name>A0AAN9P3S2_CLITE</name>
<feature type="transmembrane region" description="Helical" evidence="1">
    <location>
        <begin position="55"/>
        <end position="75"/>
    </location>
</feature>
<dbReference type="EMBL" id="JAYKXN010000005">
    <property type="protein sequence ID" value="KAK7284104.1"/>
    <property type="molecule type" value="Genomic_DNA"/>
</dbReference>
<keyword evidence="1" id="KW-1133">Transmembrane helix</keyword>
<dbReference type="Proteomes" id="UP001359559">
    <property type="component" value="Unassembled WGS sequence"/>
</dbReference>
<proteinExistence type="predicted"/>
<gene>
    <name evidence="2" type="ORF">RJT34_18843</name>
</gene>
<evidence type="ECO:0000313" key="2">
    <source>
        <dbReference type="EMBL" id="KAK7284104.1"/>
    </source>
</evidence>
<evidence type="ECO:0000256" key="1">
    <source>
        <dbReference type="SAM" id="Phobius"/>
    </source>
</evidence>
<keyword evidence="1" id="KW-0472">Membrane</keyword>
<sequence>MSTVKQSSSKSVQCKSGMIGGDCEGLRAEINHEEEPHSLVFHTIHILRFSSLTTLNFSTLYTAIGNIYRLFFFFYF</sequence>
<keyword evidence="1" id="KW-0812">Transmembrane</keyword>
<reference evidence="2 3" key="1">
    <citation type="submission" date="2024-01" db="EMBL/GenBank/DDBJ databases">
        <title>The genomes of 5 underutilized Papilionoideae crops provide insights into root nodulation and disease resistance.</title>
        <authorList>
            <person name="Yuan L."/>
        </authorList>
    </citation>
    <scope>NUCLEOTIDE SEQUENCE [LARGE SCALE GENOMIC DNA]</scope>
    <source>
        <strain evidence="2">LY-2023</strain>
        <tissue evidence="2">Leaf</tissue>
    </source>
</reference>
<evidence type="ECO:0000313" key="3">
    <source>
        <dbReference type="Proteomes" id="UP001359559"/>
    </source>
</evidence>